<dbReference type="Proteomes" id="UP000499080">
    <property type="component" value="Unassembled WGS sequence"/>
</dbReference>
<evidence type="ECO:0000313" key="2">
    <source>
        <dbReference type="Proteomes" id="UP000499080"/>
    </source>
</evidence>
<protein>
    <submittedName>
        <fullName evidence="1">Uncharacterized protein</fullName>
    </submittedName>
</protein>
<gene>
    <name evidence="1" type="ORF">AVEN_34632_1</name>
</gene>
<organism evidence="1 2">
    <name type="scientific">Araneus ventricosus</name>
    <name type="common">Orbweaver spider</name>
    <name type="synonym">Epeira ventricosa</name>
    <dbReference type="NCBI Taxonomy" id="182803"/>
    <lineage>
        <taxon>Eukaryota</taxon>
        <taxon>Metazoa</taxon>
        <taxon>Ecdysozoa</taxon>
        <taxon>Arthropoda</taxon>
        <taxon>Chelicerata</taxon>
        <taxon>Arachnida</taxon>
        <taxon>Araneae</taxon>
        <taxon>Araneomorphae</taxon>
        <taxon>Entelegynae</taxon>
        <taxon>Araneoidea</taxon>
        <taxon>Araneidae</taxon>
        <taxon>Araneus</taxon>
    </lineage>
</organism>
<dbReference type="AlphaFoldDB" id="A0A4Y2AZD5"/>
<dbReference type="EMBL" id="BGPR01000043">
    <property type="protein sequence ID" value="GBL85451.1"/>
    <property type="molecule type" value="Genomic_DNA"/>
</dbReference>
<comment type="caution">
    <text evidence="1">The sequence shown here is derived from an EMBL/GenBank/DDBJ whole genome shotgun (WGS) entry which is preliminary data.</text>
</comment>
<proteinExistence type="predicted"/>
<name>A0A4Y2AZD5_ARAVE</name>
<sequence length="159" mass="18009">MYLLFVALALLFISILWKIARLSIWRLNCSQLMPGSHPSVFNPLGNVALIVAKYIVNPDSDTLHFNFFQLLRENYQKFRKETMFCLWVAYEPFVMILKADAAKPHCEGLIKQPFVSLGYDLSSEMGLTTIIVPSGWREPAYLYGSLSSVCSRCPPPDGV</sequence>
<accession>A0A4Y2AZD5</accession>
<keyword evidence="2" id="KW-1185">Reference proteome</keyword>
<reference evidence="1 2" key="1">
    <citation type="journal article" date="2019" name="Sci. Rep.">
        <title>Orb-weaving spider Araneus ventricosus genome elucidates the spidroin gene catalogue.</title>
        <authorList>
            <person name="Kono N."/>
            <person name="Nakamura H."/>
            <person name="Ohtoshi R."/>
            <person name="Moran D.A.P."/>
            <person name="Shinohara A."/>
            <person name="Yoshida Y."/>
            <person name="Fujiwara M."/>
            <person name="Mori M."/>
            <person name="Tomita M."/>
            <person name="Arakawa K."/>
        </authorList>
    </citation>
    <scope>NUCLEOTIDE SEQUENCE [LARGE SCALE GENOMIC DNA]</scope>
</reference>
<evidence type="ECO:0000313" key="1">
    <source>
        <dbReference type="EMBL" id="GBL85451.1"/>
    </source>
</evidence>